<comment type="subcellular location">
    <subcellularLocation>
        <location evidence="16">Cell inner membrane</location>
        <topology evidence="16">Single-pass membrane protein</topology>
    </subcellularLocation>
    <subcellularLocation>
        <location evidence="1">Membrane</location>
    </subcellularLocation>
</comment>
<dbReference type="Gene3D" id="3.90.1310.10">
    <property type="entry name" value="Penicillin-binding protein 2a (Domain 2)"/>
    <property type="match status" value="1"/>
</dbReference>
<evidence type="ECO:0000259" key="17">
    <source>
        <dbReference type="Pfam" id="PF00905"/>
    </source>
</evidence>
<dbReference type="InterPro" id="IPR037532">
    <property type="entry name" value="FtsI_transpept"/>
</dbReference>
<feature type="transmembrane region" description="Helical" evidence="16">
    <location>
        <begin position="16"/>
        <end position="35"/>
    </location>
</feature>
<keyword evidence="13 16" id="KW-0717">Septation</keyword>
<dbReference type="InterPro" id="IPR001460">
    <property type="entry name" value="PCN-bd_Tpept"/>
</dbReference>
<dbReference type="GO" id="GO:0006508">
    <property type="term" value="P:proteolysis"/>
    <property type="evidence" value="ECO:0007669"/>
    <property type="project" value="UniProtKB-KW"/>
</dbReference>
<evidence type="ECO:0000256" key="2">
    <source>
        <dbReference type="ARBA" id="ARBA00022475"/>
    </source>
</evidence>
<dbReference type="InterPro" id="IPR036138">
    <property type="entry name" value="PBP_dimer_sf"/>
</dbReference>
<keyword evidence="4 16" id="KW-0132">Cell division</keyword>
<dbReference type="GO" id="GO:0008360">
    <property type="term" value="P:regulation of cell shape"/>
    <property type="evidence" value="ECO:0007669"/>
    <property type="project" value="UniProtKB-KW"/>
</dbReference>
<dbReference type="PANTHER" id="PTHR30627:SF1">
    <property type="entry name" value="PEPTIDOGLYCAN D,D-TRANSPEPTIDASE FTSI"/>
    <property type="match status" value="1"/>
</dbReference>
<keyword evidence="2 16" id="KW-1003">Cell membrane</keyword>
<dbReference type="UniPathway" id="UPA00219"/>
<dbReference type="Pfam" id="PF03717">
    <property type="entry name" value="PBP_dimer"/>
    <property type="match status" value="1"/>
</dbReference>
<protein>
    <recommendedName>
        <fullName evidence="16">Peptidoglycan D,D-transpeptidase FtsI</fullName>
        <ecNumber evidence="16">3.4.16.4</ecNumber>
    </recommendedName>
    <alternativeName>
        <fullName evidence="16">Penicillin-binding protein 3</fullName>
        <shortName evidence="16">PBP-3</shortName>
    </alternativeName>
</protein>
<dbReference type="GO" id="GO:0008955">
    <property type="term" value="F:peptidoglycan glycosyltransferase activity"/>
    <property type="evidence" value="ECO:0007669"/>
    <property type="project" value="InterPro"/>
</dbReference>
<comment type="function">
    <text evidence="16">Catalyzes cross-linking of the peptidoglycan cell wall at the division septum.</text>
</comment>
<dbReference type="STRING" id="295068.MAQ5080_02454"/>
<feature type="active site" description="Acyl-ester intermediate" evidence="16">
    <location>
        <position position="311"/>
    </location>
</feature>
<dbReference type="GO" id="GO:0009002">
    <property type="term" value="F:serine-type D-Ala-D-Ala carboxypeptidase activity"/>
    <property type="evidence" value="ECO:0007669"/>
    <property type="project" value="UniProtKB-UniRule"/>
</dbReference>
<evidence type="ECO:0000313" key="20">
    <source>
        <dbReference type="Proteomes" id="UP000092627"/>
    </source>
</evidence>
<evidence type="ECO:0000256" key="15">
    <source>
        <dbReference type="ARBA" id="ARBA00023316"/>
    </source>
</evidence>
<sequence length="595" mass="65937">MNTNERSFSPSRWRLYLVYSIAFILFAVAAGRLFYLTVLDKEFLQNQGEMRAVRTESIPATRGMILDRNGEPLAVSTPTWTVIANPRDLWGLSEDPVNLAKPIGERKIPEQEIARLAEAMGVGSALLKERFEINRNKGFMYLKRQIPPHEAEAILDADVVGVSKIKEYKRFYPAGEVTSQVVGFTNIDDKGQEGLELAYDQALQGKPGKFSYMKDLKGNIIRTLGQEVPEQAGENIELSIDMRLQYLAYRELKAVVTEQRASSASAVILDVRTGEILAMVNQPSFNPNDRSDLEPEELRNRAVIDLFEPGSTMKPFSVTAAMRSGQYNTESIIDTNPGYLRFGRYTIRDFRNYGEIDLETVLVKSSNVATSRIALSLPQDTIWNMFYELGIGSPVGLGFPGETTGKLPMHPKWHPSEIATLSYGYGLAVSTLQLAQAYMVLANHGYKVPVTLFKQDIPPQGEQVIPADIARDVVHMLQAVVTEGSGKKAQIPGYNVAGKTGTVHKVGEGGYAYDQYISLFAGVVPATNPRLAMVVMVNDPKGRKYYGGEVSAPVFSRVMEGALTTLNIPPDRPEGLREVRLEETNKAPYRIVQGN</sequence>
<accession>A0A1A8THM2</accession>
<keyword evidence="8 16" id="KW-0378">Hydrolase</keyword>
<dbReference type="InterPro" id="IPR005311">
    <property type="entry name" value="PBP_dimer"/>
</dbReference>
<reference evidence="19 20" key="1">
    <citation type="submission" date="2016-06" db="EMBL/GenBank/DDBJ databases">
        <authorList>
            <person name="Kjaerup R.B."/>
            <person name="Dalgaard T.S."/>
            <person name="Juul-Madsen H.R."/>
        </authorList>
    </citation>
    <scope>NUCLEOTIDE SEQUENCE [LARGE SCALE GENOMIC DNA]</scope>
    <source>
        <strain evidence="19 20">CECT 5080</strain>
    </source>
</reference>
<evidence type="ECO:0000259" key="18">
    <source>
        <dbReference type="Pfam" id="PF03717"/>
    </source>
</evidence>
<dbReference type="HAMAP" id="MF_02080">
    <property type="entry name" value="FtsI_transpept"/>
    <property type="match status" value="1"/>
</dbReference>
<dbReference type="SUPFAM" id="SSF56601">
    <property type="entry name" value="beta-lactamase/transpeptidase-like"/>
    <property type="match status" value="1"/>
</dbReference>
<dbReference type="OrthoDB" id="9789078at2"/>
<evidence type="ECO:0000256" key="8">
    <source>
        <dbReference type="ARBA" id="ARBA00022801"/>
    </source>
</evidence>
<comment type="pathway">
    <text evidence="16">Cell wall biogenesis; peptidoglycan biosynthesis.</text>
</comment>
<keyword evidence="20" id="KW-1185">Reference proteome</keyword>
<evidence type="ECO:0000256" key="14">
    <source>
        <dbReference type="ARBA" id="ARBA00023306"/>
    </source>
</evidence>
<feature type="domain" description="Penicillin-binding protein dimerisation" evidence="18">
    <location>
        <begin position="58"/>
        <end position="224"/>
    </location>
</feature>
<evidence type="ECO:0000256" key="4">
    <source>
        <dbReference type="ARBA" id="ARBA00022618"/>
    </source>
</evidence>
<proteinExistence type="inferred from homology"/>
<evidence type="ECO:0000256" key="10">
    <source>
        <dbReference type="ARBA" id="ARBA00022984"/>
    </source>
</evidence>
<evidence type="ECO:0000256" key="11">
    <source>
        <dbReference type="ARBA" id="ARBA00022989"/>
    </source>
</evidence>
<keyword evidence="11 16" id="KW-1133">Transmembrane helix</keyword>
<dbReference type="GO" id="GO:0043093">
    <property type="term" value="P:FtsZ-dependent cytokinesis"/>
    <property type="evidence" value="ECO:0007669"/>
    <property type="project" value="UniProtKB-UniRule"/>
</dbReference>
<dbReference type="SUPFAM" id="SSF56519">
    <property type="entry name" value="Penicillin binding protein dimerisation domain"/>
    <property type="match status" value="1"/>
</dbReference>
<dbReference type="EC" id="3.4.16.4" evidence="16"/>
<comment type="similarity">
    <text evidence="16">Belongs to the transpeptidase family. FtsI subfamily.</text>
</comment>
<evidence type="ECO:0000256" key="9">
    <source>
        <dbReference type="ARBA" id="ARBA00022960"/>
    </source>
</evidence>
<evidence type="ECO:0000256" key="5">
    <source>
        <dbReference type="ARBA" id="ARBA00022645"/>
    </source>
</evidence>
<keyword evidence="5 16" id="KW-0121">Carboxypeptidase</keyword>
<name>A0A1A8THM2_9GAMM</name>
<keyword evidence="10 16" id="KW-0573">Peptidoglycan synthesis</keyword>
<dbReference type="Pfam" id="PF00905">
    <property type="entry name" value="Transpeptidase"/>
    <property type="match status" value="1"/>
</dbReference>
<comment type="catalytic activity">
    <reaction evidence="16">
        <text>Preferential cleavage: (Ac)2-L-Lys-D-Ala-|-D-Ala. Also transpeptidation of peptidyl-alanyl moieties that are N-acyl substituents of D-alanine.</text>
        <dbReference type="EC" id="3.4.16.4"/>
    </reaction>
</comment>
<dbReference type="Gene3D" id="1.10.150.770">
    <property type="match status" value="1"/>
</dbReference>
<gene>
    <name evidence="16 19" type="primary">ftsI</name>
    <name evidence="19" type="ORF">MAQ5080_02454</name>
</gene>
<keyword evidence="9 16" id="KW-0133">Cell shape</keyword>
<keyword evidence="6 16" id="KW-0645">Protease</keyword>
<dbReference type="Gene3D" id="3.40.710.10">
    <property type="entry name" value="DD-peptidase/beta-lactamase superfamily"/>
    <property type="match status" value="1"/>
</dbReference>
<dbReference type="GO" id="GO:0071555">
    <property type="term" value="P:cell wall organization"/>
    <property type="evidence" value="ECO:0007669"/>
    <property type="project" value="UniProtKB-KW"/>
</dbReference>
<dbReference type="PANTHER" id="PTHR30627">
    <property type="entry name" value="PEPTIDOGLYCAN D,D-TRANSPEPTIDASE"/>
    <property type="match status" value="1"/>
</dbReference>
<dbReference type="EMBL" id="FLOC01000014">
    <property type="protein sequence ID" value="SBS33082.1"/>
    <property type="molecule type" value="Genomic_DNA"/>
</dbReference>
<evidence type="ECO:0000256" key="3">
    <source>
        <dbReference type="ARBA" id="ARBA00022519"/>
    </source>
</evidence>
<dbReference type="InterPro" id="IPR012338">
    <property type="entry name" value="Beta-lactam/transpept-like"/>
</dbReference>
<dbReference type="GO" id="GO:0000917">
    <property type="term" value="P:division septum assembly"/>
    <property type="evidence" value="ECO:0007669"/>
    <property type="project" value="UniProtKB-KW"/>
</dbReference>
<dbReference type="GO" id="GO:0009252">
    <property type="term" value="P:peptidoglycan biosynthetic process"/>
    <property type="evidence" value="ECO:0007669"/>
    <property type="project" value="UniProtKB-UniRule"/>
</dbReference>
<evidence type="ECO:0000256" key="1">
    <source>
        <dbReference type="ARBA" id="ARBA00004370"/>
    </source>
</evidence>
<feature type="domain" description="Penicillin-binding protein transpeptidase" evidence="17">
    <location>
        <begin position="265"/>
        <end position="560"/>
    </location>
</feature>
<evidence type="ECO:0000256" key="6">
    <source>
        <dbReference type="ARBA" id="ARBA00022670"/>
    </source>
</evidence>
<keyword evidence="19" id="KW-0808">Transferase</keyword>
<keyword evidence="15 16" id="KW-0961">Cell wall biogenesis/degradation</keyword>
<organism evidence="19 20">
    <name type="scientific">Marinomonas aquimarina</name>
    <dbReference type="NCBI Taxonomy" id="295068"/>
    <lineage>
        <taxon>Bacteria</taxon>
        <taxon>Pseudomonadati</taxon>
        <taxon>Pseudomonadota</taxon>
        <taxon>Gammaproteobacteria</taxon>
        <taxon>Oceanospirillales</taxon>
        <taxon>Oceanospirillaceae</taxon>
        <taxon>Marinomonas</taxon>
    </lineage>
</organism>
<dbReference type="Proteomes" id="UP000092627">
    <property type="component" value="Unassembled WGS sequence"/>
</dbReference>
<dbReference type="RefSeq" id="WP_067210621.1">
    <property type="nucleotide sequence ID" value="NZ_FLOC01000014.1"/>
</dbReference>
<dbReference type="Gene3D" id="3.30.450.330">
    <property type="match status" value="1"/>
</dbReference>
<dbReference type="GO" id="GO:0008658">
    <property type="term" value="F:penicillin binding"/>
    <property type="evidence" value="ECO:0007669"/>
    <property type="project" value="InterPro"/>
</dbReference>
<keyword evidence="7 16" id="KW-0812">Transmembrane</keyword>
<keyword evidence="19" id="KW-0328">Glycosyltransferase</keyword>
<dbReference type="GO" id="GO:0005886">
    <property type="term" value="C:plasma membrane"/>
    <property type="evidence" value="ECO:0007669"/>
    <property type="project" value="UniProtKB-SubCell"/>
</dbReference>
<evidence type="ECO:0000256" key="16">
    <source>
        <dbReference type="HAMAP-Rule" id="MF_02080"/>
    </source>
</evidence>
<keyword evidence="14 16" id="KW-0131">Cell cycle</keyword>
<evidence type="ECO:0000313" key="19">
    <source>
        <dbReference type="EMBL" id="SBS33082.1"/>
    </source>
</evidence>
<dbReference type="AlphaFoldDB" id="A0A1A8THM2"/>
<evidence type="ECO:0000256" key="7">
    <source>
        <dbReference type="ARBA" id="ARBA00022692"/>
    </source>
</evidence>
<dbReference type="InterPro" id="IPR050515">
    <property type="entry name" value="Beta-lactam/transpept"/>
</dbReference>
<keyword evidence="3 16" id="KW-0997">Cell inner membrane</keyword>
<keyword evidence="12 16" id="KW-0472">Membrane</keyword>
<evidence type="ECO:0000256" key="13">
    <source>
        <dbReference type="ARBA" id="ARBA00023210"/>
    </source>
</evidence>
<evidence type="ECO:0000256" key="12">
    <source>
        <dbReference type="ARBA" id="ARBA00023136"/>
    </source>
</evidence>